<sequence>MQAVCSPQCAARKVKSDKAEERAKIVTRKAALKRIPELTAEAQRAFNAYIRERDRLAGHTCISSGRTLDWTGNAVDAGHYRSIGAASHLRFNEDNCHAQSKHDNQWLAGNAVDYRINLVRRIGLERVEALEADNTPKKWTREELIAVKVLYLAKRKALLRITPEGQKETACS</sequence>
<gene>
    <name evidence="1" type="ORF">var088</name>
</gene>
<protein>
    <submittedName>
        <fullName evidence="1">Bacteriophage Lambda NinG protein</fullName>
    </submittedName>
</protein>
<reference evidence="1" key="1">
    <citation type="submission" date="2011-09" db="EMBL/GenBank/DDBJ databases">
        <title>A novel amdA gene encoded by the newly isolated Variovorax sp. HH01 strain defines a novel class of cofactor-less aryl malonic acid decarboxylase.</title>
        <authorList>
            <person name="Horn S."/>
            <person name="Maimanakos J."/>
            <person name="Streit W.R."/>
        </authorList>
    </citation>
    <scope>NUCLEOTIDE SEQUENCE</scope>
    <source>
        <strain evidence="1">HH01</strain>
    </source>
</reference>
<dbReference type="AlphaFoldDB" id="I3PCQ8"/>
<organism evidence="1">
    <name type="scientific">Variovorax sp. HH01</name>
    <dbReference type="NCBI Taxonomy" id="1084736"/>
    <lineage>
        <taxon>Bacteria</taxon>
        <taxon>Pseudomonadati</taxon>
        <taxon>Pseudomonadota</taxon>
        <taxon>Betaproteobacteria</taxon>
        <taxon>Burkholderiales</taxon>
        <taxon>Comamonadaceae</taxon>
        <taxon>Variovorax</taxon>
    </lineage>
</organism>
<accession>I3PCQ8</accession>
<dbReference type="InterPro" id="IPR008713">
    <property type="entry name" value="Phage_lambda_NinG"/>
</dbReference>
<dbReference type="EMBL" id="JN646852">
    <property type="protein sequence ID" value="AER23965.1"/>
    <property type="molecule type" value="Genomic_DNA"/>
</dbReference>
<evidence type="ECO:0000313" key="1">
    <source>
        <dbReference type="EMBL" id="AER23965.1"/>
    </source>
</evidence>
<dbReference type="Pfam" id="PF05766">
    <property type="entry name" value="NinG"/>
    <property type="match status" value="1"/>
</dbReference>
<name>I3PCQ8_9BURK</name>
<proteinExistence type="predicted"/>